<protein>
    <submittedName>
        <fullName evidence="1">RidA family protein</fullName>
    </submittedName>
</protein>
<keyword evidence="2" id="KW-1185">Reference proteome</keyword>
<dbReference type="Proteomes" id="UP001501624">
    <property type="component" value="Unassembled WGS sequence"/>
</dbReference>
<sequence>MTSLRPVVTSAAPRPFGHYAQAVVADGGTIWVSAQLPAGIPPGAPVAEQVARAVGNVVAIVREAGGTAASIARMTLFVADIADWDEADAAYARVLGAHRPARAVVQVAGLHHGYRVAADAVALVVAP</sequence>
<dbReference type="Pfam" id="PF01042">
    <property type="entry name" value="Ribonuc_L-PSP"/>
    <property type="match status" value="1"/>
</dbReference>
<dbReference type="EMBL" id="BAABCM010000007">
    <property type="protein sequence ID" value="GAA3827810.1"/>
    <property type="molecule type" value="Genomic_DNA"/>
</dbReference>
<evidence type="ECO:0000313" key="2">
    <source>
        <dbReference type="Proteomes" id="UP001501624"/>
    </source>
</evidence>
<dbReference type="PANTHER" id="PTHR11803">
    <property type="entry name" value="2-IMINOBUTANOATE/2-IMINOPROPANOATE DEAMINASE RIDA"/>
    <property type="match status" value="1"/>
</dbReference>
<dbReference type="RefSeq" id="WP_237340154.1">
    <property type="nucleotide sequence ID" value="NZ_BAABCM010000007.1"/>
</dbReference>
<reference evidence="2" key="1">
    <citation type="journal article" date="2019" name="Int. J. Syst. Evol. Microbiol.">
        <title>The Global Catalogue of Microorganisms (GCM) 10K type strain sequencing project: providing services to taxonomists for standard genome sequencing and annotation.</title>
        <authorList>
            <consortium name="The Broad Institute Genomics Platform"/>
            <consortium name="The Broad Institute Genome Sequencing Center for Infectious Disease"/>
            <person name="Wu L."/>
            <person name="Ma J."/>
        </authorList>
    </citation>
    <scope>NUCLEOTIDE SEQUENCE [LARGE SCALE GENOMIC DNA]</scope>
    <source>
        <strain evidence="2">JCM 17017</strain>
    </source>
</reference>
<proteinExistence type="predicted"/>
<evidence type="ECO:0000313" key="1">
    <source>
        <dbReference type="EMBL" id="GAA3827810.1"/>
    </source>
</evidence>
<gene>
    <name evidence="1" type="ORF">GCM10022380_52950</name>
</gene>
<dbReference type="PANTHER" id="PTHR11803:SF39">
    <property type="entry name" value="2-IMINOBUTANOATE_2-IMINOPROPANOATE DEAMINASE"/>
    <property type="match status" value="1"/>
</dbReference>
<dbReference type="CDD" id="cd00448">
    <property type="entry name" value="YjgF_YER057c_UK114_family"/>
    <property type="match status" value="1"/>
</dbReference>
<dbReference type="Gene3D" id="3.30.1330.40">
    <property type="entry name" value="RutC-like"/>
    <property type="match status" value="1"/>
</dbReference>
<dbReference type="InterPro" id="IPR006175">
    <property type="entry name" value="YjgF/YER057c/UK114"/>
</dbReference>
<dbReference type="InterPro" id="IPR035959">
    <property type="entry name" value="RutC-like_sf"/>
</dbReference>
<organism evidence="1 2">
    <name type="scientific">Amycolatopsis tucumanensis</name>
    <dbReference type="NCBI Taxonomy" id="401106"/>
    <lineage>
        <taxon>Bacteria</taxon>
        <taxon>Bacillati</taxon>
        <taxon>Actinomycetota</taxon>
        <taxon>Actinomycetes</taxon>
        <taxon>Pseudonocardiales</taxon>
        <taxon>Pseudonocardiaceae</taxon>
        <taxon>Amycolatopsis</taxon>
    </lineage>
</organism>
<dbReference type="SUPFAM" id="SSF55298">
    <property type="entry name" value="YjgF-like"/>
    <property type="match status" value="1"/>
</dbReference>
<comment type="caution">
    <text evidence="1">The sequence shown here is derived from an EMBL/GenBank/DDBJ whole genome shotgun (WGS) entry which is preliminary data.</text>
</comment>
<name>A0ABP7IW51_9PSEU</name>
<accession>A0ABP7IW51</accession>